<feature type="transmembrane region" description="Helical" evidence="1">
    <location>
        <begin position="37"/>
        <end position="57"/>
    </location>
</feature>
<dbReference type="EMBL" id="JAFELM010000032">
    <property type="protein sequence ID" value="MBM6618625.1"/>
    <property type="molecule type" value="Genomic_DNA"/>
</dbReference>
<keyword evidence="1" id="KW-0812">Transmembrane</keyword>
<dbReference type="InterPro" id="IPR002881">
    <property type="entry name" value="DUF58"/>
</dbReference>
<dbReference type="Pfam" id="PF01882">
    <property type="entry name" value="DUF58"/>
    <property type="match status" value="1"/>
</dbReference>
<comment type="caution">
    <text evidence="3">The sequence shown here is derived from an EMBL/GenBank/DDBJ whole genome shotgun (WGS) entry which is preliminary data.</text>
</comment>
<dbReference type="RefSeq" id="WP_204203982.1">
    <property type="nucleotide sequence ID" value="NZ_JAFELM010000032.1"/>
</dbReference>
<feature type="transmembrane region" description="Helical" evidence="1">
    <location>
        <begin position="12"/>
        <end position="31"/>
    </location>
</feature>
<organism evidence="3 4">
    <name type="scientific">Bacillus suaedaesalsae</name>
    <dbReference type="NCBI Taxonomy" id="2810349"/>
    <lineage>
        <taxon>Bacteria</taxon>
        <taxon>Bacillati</taxon>
        <taxon>Bacillota</taxon>
        <taxon>Bacilli</taxon>
        <taxon>Bacillales</taxon>
        <taxon>Bacillaceae</taxon>
        <taxon>Bacillus</taxon>
    </lineage>
</organism>
<dbReference type="Proteomes" id="UP001518925">
    <property type="component" value="Unassembled WGS sequence"/>
</dbReference>
<feature type="domain" description="DUF58" evidence="2">
    <location>
        <begin position="206"/>
        <end position="364"/>
    </location>
</feature>
<protein>
    <submittedName>
        <fullName evidence="3">DUF58 domain-containing protein</fullName>
    </submittedName>
</protein>
<gene>
    <name evidence="3" type="ORF">JR050_13225</name>
</gene>
<keyword evidence="1" id="KW-0472">Membrane</keyword>
<evidence type="ECO:0000313" key="3">
    <source>
        <dbReference type="EMBL" id="MBM6618625.1"/>
    </source>
</evidence>
<proteinExistence type="predicted"/>
<accession>A0ABS2DJF7</accession>
<reference evidence="3 4" key="1">
    <citation type="submission" date="2021-02" db="EMBL/GenBank/DDBJ databases">
        <title>Bacillus sp. RD4P76, an endophyte from a halophyte.</title>
        <authorList>
            <person name="Sun J.-Q."/>
        </authorList>
    </citation>
    <scope>NUCLEOTIDE SEQUENCE [LARGE SCALE GENOMIC DNA]</scope>
    <source>
        <strain evidence="3 4">RD4P76</strain>
    </source>
</reference>
<keyword evidence="4" id="KW-1185">Reference proteome</keyword>
<dbReference type="PANTHER" id="PTHR34351">
    <property type="entry name" value="SLR1927 PROTEIN-RELATED"/>
    <property type="match status" value="1"/>
</dbReference>
<keyword evidence="1" id="KW-1133">Transmembrane helix</keyword>
<evidence type="ECO:0000313" key="4">
    <source>
        <dbReference type="Proteomes" id="UP001518925"/>
    </source>
</evidence>
<evidence type="ECO:0000256" key="1">
    <source>
        <dbReference type="SAM" id="Phobius"/>
    </source>
</evidence>
<evidence type="ECO:0000259" key="2">
    <source>
        <dbReference type="Pfam" id="PF01882"/>
    </source>
</evidence>
<dbReference type="PANTHER" id="PTHR34351:SF2">
    <property type="entry name" value="DUF58 DOMAIN-CONTAINING PROTEIN"/>
    <property type="match status" value="1"/>
</dbReference>
<name>A0ABS2DJF7_9BACI</name>
<sequence>MKNNLYVQLAGRVSLIVFLILVTFVFAMFQGGFVSWFIFYSFLPLGLYSLLISFYPLTKFEVTRTVNQDQFIAGEKLKGTITVSRNLPFIPLLYLIIEEELPSSLKFCPQSKRAKNMVFPWFRKTLEMEYIIDSIPRGEHQFTSIRLRTGDLFGLVEKEYRYENKKNYLVYPQYVDMQYRQLENRFDQGSTSSRTKLIRDTTMAVSVREYTPGDRFSWIDWKTSARRDTFMTKEFEQQQSHDVVVFMDRSHDQNRAMFEQVVTLSASIVRGIIRHGAQLGFVSNGKDRFVAGLRNTEAHQQQIFYHLAKVQPDSNHFATSVESEVTKWQQGLTMIFVTSELSDSFARTVEYLAHKQYQIIVFVVLPKVNPSKETIIKVENLKRKHIFVKAVMEGQYADAFYEVSR</sequence>